<reference evidence="2 3" key="1">
    <citation type="journal article" date="2018" name="Mycol. Prog.">
        <title>Coniella lustricola, a new species from submerged detritus.</title>
        <authorList>
            <person name="Raudabaugh D.B."/>
            <person name="Iturriaga T."/>
            <person name="Carver A."/>
            <person name="Mondo S."/>
            <person name="Pangilinan J."/>
            <person name="Lipzen A."/>
            <person name="He G."/>
            <person name="Amirebrahimi M."/>
            <person name="Grigoriev I.V."/>
            <person name="Miller A.N."/>
        </authorList>
    </citation>
    <scope>NUCLEOTIDE SEQUENCE [LARGE SCALE GENOMIC DNA]</scope>
    <source>
        <strain evidence="2 3">B22-T-1</strain>
    </source>
</reference>
<proteinExistence type="predicted"/>
<feature type="region of interest" description="Disordered" evidence="1">
    <location>
        <begin position="141"/>
        <end position="171"/>
    </location>
</feature>
<protein>
    <submittedName>
        <fullName evidence="2">Uncharacterized protein</fullName>
    </submittedName>
</protein>
<evidence type="ECO:0000313" key="2">
    <source>
        <dbReference type="EMBL" id="PSR82489.1"/>
    </source>
</evidence>
<dbReference type="InParanoid" id="A0A2T3A471"/>
<gene>
    <name evidence="2" type="ORF">BD289DRAFT_13136</name>
</gene>
<sequence>MPITTRSRAPLVPIAAQWALQIYLTFPEIHRAVGTDSFIAVLVLTRDVHSSRARPSGWRHHTALATSGKQYNPPSSSLDATFESRCQLQVGNLPLWAVLCKMTHPPSAPSPLLALPLDVPAGPSTQTRACGGICLRGVDTHVDAGSQPPVARQPKDPEPKQTKQFLNRNQS</sequence>
<dbReference type="EMBL" id="KZ678476">
    <property type="protein sequence ID" value="PSR82489.1"/>
    <property type="molecule type" value="Genomic_DNA"/>
</dbReference>
<accession>A0A2T3A471</accession>
<dbReference type="Proteomes" id="UP000241462">
    <property type="component" value="Unassembled WGS sequence"/>
</dbReference>
<organism evidence="2 3">
    <name type="scientific">Coniella lustricola</name>
    <dbReference type="NCBI Taxonomy" id="2025994"/>
    <lineage>
        <taxon>Eukaryota</taxon>
        <taxon>Fungi</taxon>
        <taxon>Dikarya</taxon>
        <taxon>Ascomycota</taxon>
        <taxon>Pezizomycotina</taxon>
        <taxon>Sordariomycetes</taxon>
        <taxon>Sordariomycetidae</taxon>
        <taxon>Diaporthales</taxon>
        <taxon>Schizoparmaceae</taxon>
        <taxon>Coniella</taxon>
    </lineage>
</organism>
<evidence type="ECO:0000313" key="3">
    <source>
        <dbReference type="Proteomes" id="UP000241462"/>
    </source>
</evidence>
<evidence type="ECO:0000256" key="1">
    <source>
        <dbReference type="SAM" id="MobiDB-lite"/>
    </source>
</evidence>
<feature type="compositionally biased region" description="Polar residues" evidence="1">
    <location>
        <begin position="162"/>
        <end position="171"/>
    </location>
</feature>
<name>A0A2T3A471_9PEZI</name>
<dbReference type="AlphaFoldDB" id="A0A2T3A471"/>
<keyword evidence="3" id="KW-1185">Reference proteome</keyword>